<feature type="region of interest" description="Disordered" evidence="1">
    <location>
        <begin position="1"/>
        <end position="35"/>
    </location>
</feature>
<reference evidence="2 3" key="1">
    <citation type="submission" date="2018-10" db="EMBL/GenBank/DDBJ databases">
        <title>Genome assembly for a Yunnan-Guizhou Plateau 3E fish, Anabarilius grahami (Regan), and its evolutionary and genetic applications.</title>
        <authorList>
            <person name="Jiang W."/>
        </authorList>
    </citation>
    <scope>NUCLEOTIDE SEQUENCE [LARGE SCALE GENOMIC DNA]</scope>
    <source>
        <strain evidence="2">AG-KIZ</strain>
        <tissue evidence="2">Muscle</tissue>
    </source>
</reference>
<gene>
    <name evidence="2" type="ORF">DPX16_2442</name>
</gene>
<dbReference type="EMBL" id="RJVU01007774">
    <property type="protein sequence ID" value="ROL53721.1"/>
    <property type="molecule type" value="Genomic_DNA"/>
</dbReference>
<dbReference type="AlphaFoldDB" id="A0A3N0Z5V2"/>
<evidence type="ECO:0000313" key="2">
    <source>
        <dbReference type="EMBL" id="ROL53721.1"/>
    </source>
</evidence>
<comment type="caution">
    <text evidence="2">The sequence shown here is derived from an EMBL/GenBank/DDBJ whole genome shotgun (WGS) entry which is preliminary data.</text>
</comment>
<organism evidence="2 3">
    <name type="scientific">Anabarilius grahami</name>
    <name type="common">Kanglang fish</name>
    <name type="synonym">Barilius grahami</name>
    <dbReference type="NCBI Taxonomy" id="495550"/>
    <lineage>
        <taxon>Eukaryota</taxon>
        <taxon>Metazoa</taxon>
        <taxon>Chordata</taxon>
        <taxon>Craniata</taxon>
        <taxon>Vertebrata</taxon>
        <taxon>Euteleostomi</taxon>
        <taxon>Actinopterygii</taxon>
        <taxon>Neopterygii</taxon>
        <taxon>Teleostei</taxon>
        <taxon>Ostariophysi</taxon>
        <taxon>Cypriniformes</taxon>
        <taxon>Xenocyprididae</taxon>
        <taxon>Xenocypridinae</taxon>
        <taxon>Xenocypridinae incertae sedis</taxon>
        <taxon>Anabarilius</taxon>
    </lineage>
</organism>
<evidence type="ECO:0000256" key="1">
    <source>
        <dbReference type="SAM" id="MobiDB-lite"/>
    </source>
</evidence>
<dbReference type="Proteomes" id="UP000281406">
    <property type="component" value="Unassembled WGS sequence"/>
</dbReference>
<name>A0A3N0Z5V2_ANAGA</name>
<accession>A0A3N0Z5V2</accession>
<sequence length="89" mass="10058">MVKPKDPPLASDKSDPYMPVSSETQQESAGKPWNDCPVEEMSSCFQLTGKHSMLHEHLHRHNMSLSSVPNTRKPPAYMTLREINHVQSS</sequence>
<protein>
    <submittedName>
        <fullName evidence="2">Uncharacterized protein</fullName>
    </submittedName>
</protein>
<keyword evidence="3" id="KW-1185">Reference proteome</keyword>
<proteinExistence type="predicted"/>
<evidence type="ECO:0000313" key="3">
    <source>
        <dbReference type="Proteomes" id="UP000281406"/>
    </source>
</evidence>